<dbReference type="RefSeq" id="WP_094369758.1">
    <property type="nucleotide sequence ID" value="NZ_NOJY02000058.1"/>
</dbReference>
<dbReference type="GO" id="GO:0022857">
    <property type="term" value="F:transmembrane transporter activity"/>
    <property type="evidence" value="ECO:0007669"/>
    <property type="project" value="UniProtKB-ARBA"/>
</dbReference>
<proteinExistence type="inferred from homology"/>
<dbReference type="Proteomes" id="UP000215694">
    <property type="component" value="Unassembled WGS sequence"/>
</dbReference>
<dbReference type="GO" id="GO:0005524">
    <property type="term" value="F:ATP binding"/>
    <property type="evidence" value="ECO:0007669"/>
    <property type="project" value="UniProtKB-KW"/>
</dbReference>
<protein>
    <submittedName>
        <fullName evidence="6">ABC transporter ATP-binding protein</fullName>
    </submittedName>
</protein>
<evidence type="ECO:0000256" key="2">
    <source>
        <dbReference type="ARBA" id="ARBA00022448"/>
    </source>
</evidence>
<evidence type="ECO:0000256" key="1">
    <source>
        <dbReference type="ARBA" id="ARBA00005417"/>
    </source>
</evidence>
<dbReference type="InterPro" id="IPR027417">
    <property type="entry name" value="P-loop_NTPase"/>
</dbReference>
<dbReference type="InterPro" id="IPR003593">
    <property type="entry name" value="AAA+_ATPase"/>
</dbReference>
<reference evidence="6 7" key="1">
    <citation type="journal article" date="2017" name="Genome Announc.">
        <title>Draft Genome Sequence of Romboutsia weinsteinii sp. nov. Strain CCRI-19649(T) Isolated from Surface Water.</title>
        <authorList>
            <person name="Maheux A.F."/>
            <person name="Boudreau D.K."/>
            <person name="Berube E."/>
            <person name="Boissinot M."/>
            <person name="Cantin P."/>
            <person name="Raymond F."/>
            <person name="Corbeil J."/>
            <person name="Omar R.F."/>
            <person name="Bergeron M.G."/>
        </authorList>
    </citation>
    <scope>NUCLEOTIDE SEQUENCE [LARGE SCALE GENOMIC DNA]</scope>
    <source>
        <strain evidence="6 7">CCRI-19649</strain>
    </source>
</reference>
<dbReference type="InterPro" id="IPR003439">
    <property type="entry name" value="ABC_transporter-like_ATP-bd"/>
</dbReference>
<organism evidence="6 7">
    <name type="scientific">Romboutsia weinsteinii</name>
    <dbReference type="NCBI Taxonomy" id="2020949"/>
    <lineage>
        <taxon>Bacteria</taxon>
        <taxon>Bacillati</taxon>
        <taxon>Bacillota</taxon>
        <taxon>Clostridia</taxon>
        <taxon>Peptostreptococcales</taxon>
        <taxon>Peptostreptococcaceae</taxon>
        <taxon>Romboutsia</taxon>
    </lineage>
</organism>
<dbReference type="GO" id="GO:0098796">
    <property type="term" value="C:membrane protein complex"/>
    <property type="evidence" value="ECO:0007669"/>
    <property type="project" value="UniProtKB-ARBA"/>
</dbReference>
<evidence type="ECO:0000313" key="6">
    <source>
        <dbReference type="EMBL" id="RDY25618.1"/>
    </source>
</evidence>
<keyword evidence="3" id="KW-0547">Nucleotide-binding</keyword>
<dbReference type="SMART" id="SM00382">
    <property type="entry name" value="AAA"/>
    <property type="match status" value="1"/>
</dbReference>
<evidence type="ECO:0000256" key="3">
    <source>
        <dbReference type="ARBA" id="ARBA00022741"/>
    </source>
</evidence>
<evidence type="ECO:0000313" key="7">
    <source>
        <dbReference type="Proteomes" id="UP000215694"/>
    </source>
</evidence>
<gene>
    <name evidence="6" type="ORF">CHL78_017310</name>
</gene>
<dbReference type="PANTHER" id="PTHR42798:SF7">
    <property type="entry name" value="ALPHA-D-RIBOSE 1-METHYLPHOSPHONATE 5-TRIPHOSPHATE SYNTHASE SUBUNIT PHNL"/>
    <property type="match status" value="1"/>
</dbReference>
<comment type="caution">
    <text evidence="6">The sequence shown here is derived from an EMBL/GenBank/DDBJ whole genome shotgun (WGS) entry which is preliminary data.</text>
</comment>
<sequence>MLNIKNLKKKYSSKGGEYIALNNVSLDVKKGEFVSVMGPSGSGKTTLLNCISGFIKGDAGEILLDNQNILNLKEEDLANVRQNKLGFVFQDFMLINGLTVLENVYLPQIIANRTIEEMEKRTNKLLTSFRISDIQSKYPTEISGGQKQRTAVARALSNKPLVLLADEPTGNLDSKSSISVIEAFIDAKTNLDATIFMVTHDAFAASYSDRVIALKDGEIVRELARKGTPREFSNEILVFMNSINGVAYEA</sequence>
<dbReference type="Gene3D" id="3.40.50.300">
    <property type="entry name" value="P-loop containing nucleotide triphosphate hydrolases"/>
    <property type="match status" value="1"/>
</dbReference>
<dbReference type="OrthoDB" id="9802264at2"/>
<dbReference type="AlphaFoldDB" id="A0A371IYS1"/>
<feature type="domain" description="ABC transporter" evidence="5">
    <location>
        <begin position="2"/>
        <end position="241"/>
    </location>
</feature>
<dbReference type="FunFam" id="3.40.50.300:FF:000032">
    <property type="entry name" value="Export ABC transporter ATP-binding protein"/>
    <property type="match status" value="1"/>
</dbReference>
<dbReference type="SUPFAM" id="SSF52540">
    <property type="entry name" value="P-loop containing nucleoside triphosphate hydrolases"/>
    <property type="match status" value="1"/>
</dbReference>
<evidence type="ECO:0000256" key="4">
    <source>
        <dbReference type="ARBA" id="ARBA00022840"/>
    </source>
</evidence>
<dbReference type="PROSITE" id="PS50893">
    <property type="entry name" value="ABC_TRANSPORTER_2"/>
    <property type="match status" value="1"/>
</dbReference>
<dbReference type="CDD" id="cd03255">
    <property type="entry name" value="ABC_MJ0796_LolCDE_FtsE"/>
    <property type="match status" value="1"/>
</dbReference>
<evidence type="ECO:0000259" key="5">
    <source>
        <dbReference type="PROSITE" id="PS50893"/>
    </source>
</evidence>
<dbReference type="GO" id="GO:0016887">
    <property type="term" value="F:ATP hydrolysis activity"/>
    <property type="evidence" value="ECO:0007669"/>
    <property type="project" value="InterPro"/>
</dbReference>
<keyword evidence="7" id="KW-1185">Reference proteome</keyword>
<dbReference type="EMBL" id="NOJY02000058">
    <property type="protein sequence ID" value="RDY25618.1"/>
    <property type="molecule type" value="Genomic_DNA"/>
</dbReference>
<dbReference type="InterPro" id="IPR017911">
    <property type="entry name" value="MacB-like_ATP-bd"/>
</dbReference>
<dbReference type="Pfam" id="PF00005">
    <property type="entry name" value="ABC_tran"/>
    <property type="match status" value="1"/>
</dbReference>
<accession>A0A371IYS1</accession>
<keyword evidence="2" id="KW-0813">Transport</keyword>
<dbReference type="PANTHER" id="PTHR42798">
    <property type="entry name" value="LIPOPROTEIN-RELEASING SYSTEM ATP-BINDING PROTEIN LOLD"/>
    <property type="match status" value="1"/>
</dbReference>
<keyword evidence="4 6" id="KW-0067">ATP-binding</keyword>
<name>A0A371IYS1_9FIRM</name>
<comment type="similarity">
    <text evidence="1">Belongs to the ABC transporter superfamily.</text>
</comment>